<accession>I4C7B5</accession>
<feature type="region of interest" description="Disordered" evidence="1">
    <location>
        <begin position="237"/>
        <end position="256"/>
    </location>
</feature>
<organism evidence="2 3">
    <name type="scientific">Desulfomonile tiedjei (strain ATCC 49306 / DSM 6799 / DCB-1)</name>
    <dbReference type="NCBI Taxonomy" id="706587"/>
    <lineage>
        <taxon>Bacteria</taxon>
        <taxon>Pseudomonadati</taxon>
        <taxon>Thermodesulfobacteriota</taxon>
        <taxon>Desulfomonilia</taxon>
        <taxon>Desulfomonilales</taxon>
        <taxon>Desulfomonilaceae</taxon>
        <taxon>Desulfomonile</taxon>
    </lineage>
</organism>
<evidence type="ECO:0000313" key="3">
    <source>
        <dbReference type="Proteomes" id="UP000006055"/>
    </source>
</evidence>
<dbReference type="eggNOG" id="COG3378">
    <property type="taxonomic scope" value="Bacteria"/>
</dbReference>
<dbReference type="HOGENOM" id="CLU_833492_0_0_7"/>
<dbReference type="AlphaFoldDB" id="I4C7B5"/>
<protein>
    <recommendedName>
        <fullName evidence="4">RepB-like DNA primase domain-containing protein</fullName>
    </recommendedName>
</protein>
<name>I4C7B5_DESTA</name>
<feature type="compositionally biased region" description="Basic and acidic residues" evidence="1">
    <location>
        <begin position="237"/>
        <end position="253"/>
    </location>
</feature>
<dbReference type="Proteomes" id="UP000006055">
    <property type="component" value="Chromosome"/>
</dbReference>
<dbReference type="RefSeq" id="WP_014810595.1">
    <property type="nucleotide sequence ID" value="NC_018025.1"/>
</dbReference>
<dbReference type="EMBL" id="CP003360">
    <property type="protein sequence ID" value="AFM25456.1"/>
    <property type="molecule type" value="Genomic_DNA"/>
</dbReference>
<evidence type="ECO:0008006" key="4">
    <source>
        <dbReference type="Google" id="ProtNLM"/>
    </source>
</evidence>
<gene>
    <name evidence="2" type="ordered locus">Desti_2785</name>
</gene>
<reference evidence="3" key="1">
    <citation type="submission" date="2012-06" db="EMBL/GenBank/DDBJ databases">
        <title>Complete sequence of chromosome of Desulfomonile tiedjei DSM 6799.</title>
        <authorList>
            <person name="Lucas S."/>
            <person name="Copeland A."/>
            <person name="Lapidus A."/>
            <person name="Glavina del Rio T."/>
            <person name="Dalin E."/>
            <person name="Tice H."/>
            <person name="Bruce D."/>
            <person name="Goodwin L."/>
            <person name="Pitluck S."/>
            <person name="Peters L."/>
            <person name="Ovchinnikova G."/>
            <person name="Zeytun A."/>
            <person name="Lu M."/>
            <person name="Kyrpides N."/>
            <person name="Mavromatis K."/>
            <person name="Ivanova N."/>
            <person name="Brettin T."/>
            <person name="Detter J.C."/>
            <person name="Han C."/>
            <person name="Larimer F."/>
            <person name="Land M."/>
            <person name="Hauser L."/>
            <person name="Markowitz V."/>
            <person name="Cheng J.-F."/>
            <person name="Hugenholtz P."/>
            <person name="Woyke T."/>
            <person name="Wu D."/>
            <person name="Spring S."/>
            <person name="Schroeder M."/>
            <person name="Brambilla E."/>
            <person name="Klenk H.-P."/>
            <person name="Eisen J.A."/>
        </authorList>
    </citation>
    <scope>NUCLEOTIDE SEQUENCE [LARGE SCALE GENOMIC DNA]</scope>
    <source>
        <strain evidence="3">ATCC 49306 / DSM 6799 / DCB-1</strain>
    </source>
</reference>
<proteinExistence type="predicted"/>
<evidence type="ECO:0000313" key="2">
    <source>
        <dbReference type="EMBL" id="AFM25456.1"/>
    </source>
</evidence>
<keyword evidence="3" id="KW-1185">Reference proteome</keyword>
<dbReference type="KEGG" id="dti:Desti_2785"/>
<dbReference type="OrthoDB" id="784829at2"/>
<evidence type="ECO:0000256" key="1">
    <source>
        <dbReference type="SAM" id="MobiDB-lite"/>
    </source>
</evidence>
<sequence length="333" mass="37749">MKKFTRKDFLEALFDDYFRRKEGFILVRTVRNMDKRVSTRYFPNIEILSKEQYQSDQHVFFGVCPHEKMKPEKNCIQYVTALWSGLDISPEGYSGKKVYFFGHAQAAKAVRSFPLPPSIIVQSGTGLHLYWLLRELTRLDNISAFEELLAKINRYFQCNSPVEVDSVLRLPGTHNCKTPPHDAECRIKYINTDFRYDLEEFEKLNLGGAGSPAKSGSFIESTSVGLAAAAAVEHSPRRVEPKFSEPATKNREEENFEEPFQDAGAALDSEELESLGLLENPSDSQTVVVLAEESADLLAEEIVAKVVDKLSEKLMEELVDRIVDRLASRLTNK</sequence>